<sequence>MTRAKDPRVSRLHPEGQQVPAEAEPGSLTRGLGLLVEGRKVGHSPEAVPQFVGQEKDMGMNLVNIPL</sequence>
<gene>
    <name evidence="2" type="ORF">Sradi_3854000</name>
</gene>
<accession>A0AAW2Q256</accession>
<evidence type="ECO:0000313" key="2">
    <source>
        <dbReference type="EMBL" id="KAL0361695.1"/>
    </source>
</evidence>
<dbReference type="AlphaFoldDB" id="A0AAW2Q256"/>
<comment type="caution">
    <text evidence="2">The sequence shown here is derived from an EMBL/GenBank/DDBJ whole genome shotgun (WGS) entry which is preliminary data.</text>
</comment>
<evidence type="ECO:0000256" key="1">
    <source>
        <dbReference type="SAM" id="MobiDB-lite"/>
    </source>
</evidence>
<organism evidence="2">
    <name type="scientific">Sesamum radiatum</name>
    <name type="common">Black benniseed</name>
    <dbReference type="NCBI Taxonomy" id="300843"/>
    <lineage>
        <taxon>Eukaryota</taxon>
        <taxon>Viridiplantae</taxon>
        <taxon>Streptophyta</taxon>
        <taxon>Embryophyta</taxon>
        <taxon>Tracheophyta</taxon>
        <taxon>Spermatophyta</taxon>
        <taxon>Magnoliopsida</taxon>
        <taxon>eudicotyledons</taxon>
        <taxon>Gunneridae</taxon>
        <taxon>Pentapetalae</taxon>
        <taxon>asterids</taxon>
        <taxon>lamiids</taxon>
        <taxon>Lamiales</taxon>
        <taxon>Pedaliaceae</taxon>
        <taxon>Sesamum</taxon>
    </lineage>
</organism>
<reference evidence="2" key="2">
    <citation type="journal article" date="2024" name="Plant">
        <title>Genomic evolution and insights into agronomic trait innovations of Sesamum species.</title>
        <authorList>
            <person name="Miao H."/>
            <person name="Wang L."/>
            <person name="Qu L."/>
            <person name="Liu H."/>
            <person name="Sun Y."/>
            <person name="Le M."/>
            <person name="Wang Q."/>
            <person name="Wei S."/>
            <person name="Zheng Y."/>
            <person name="Lin W."/>
            <person name="Duan Y."/>
            <person name="Cao H."/>
            <person name="Xiong S."/>
            <person name="Wang X."/>
            <person name="Wei L."/>
            <person name="Li C."/>
            <person name="Ma Q."/>
            <person name="Ju M."/>
            <person name="Zhao R."/>
            <person name="Li G."/>
            <person name="Mu C."/>
            <person name="Tian Q."/>
            <person name="Mei H."/>
            <person name="Zhang T."/>
            <person name="Gao T."/>
            <person name="Zhang H."/>
        </authorList>
    </citation>
    <scope>NUCLEOTIDE SEQUENCE</scope>
    <source>
        <strain evidence="2">G02</strain>
    </source>
</reference>
<reference evidence="2" key="1">
    <citation type="submission" date="2020-06" db="EMBL/GenBank/DDBJ databases">
        <authorList>
            <person name="Li T."/>
            <person name="Hu X."/>
            <person name="Zhang T."/>
            <person name="Song X."/>
            <person name="Zhang H."/>
            <person name="Dai N."/>
            <person name="Sheng W."/>
            <person name="Hou X."/>
            <person name="Wei L."/>
        </authorList>
    </citation>
    <scope>NUCLEOTIDE SEQUENCE</scope>
    <source>
        <strain evidence="2">G02</strain>
        <tissue evidence="2">Leaf</tissue>
    </source>
</reference>
<name>A0AAW2Q256_SESRA</name>
<feature type="compositionally biased region" description="Basic and acidic residues" evidence="1">
    <location>
        <begin position="1"/>
        <end position="14"/>
    </location>
</feature>
<dbReference type="EMBL" id="JACGWJ010000016">
    <property type="protein sequence ID" value="KAL0361695.1"/>
    <property type="molecule type" value="Genomic_DNA"/>
</dbReference>
<protein>
    <submittedName>
        <fullName evidence="2">Uncharacterized protein</fullName>
    </submittedName>
</protein>
<feature type="region of interest" description="Disordered" evidence="1">
    <location>
        <begin position="1"/>
        <end position="26"/>
    </location>
</feature>
<proteinExistence type="predicted"/>